<keyword evidence="3" id="KW-1185">Reference proteome</keyword>
<reference evidence="2" key="1">
    <citation type="journal article" date="2022" name="bioRxiv">
        <title>Sequencing and chromosome-scale assembly of the giantPleurodeles waltlgenome.</title>
        <authorList>
            <person name="Brown T."/>
            <person name="Elewa A."/>
            <person name="Iarovenko S."/>
            <person name="Subramanian E."/>
            <person name="Araus A.J."/>
            <person name="Petzold A."/>
            <person name="Susuki M."/>
            <person name="Suzuki K.-i.T."/>
            <person name="Hayashi T."/>
            <person name="Toyoda A."/>
            <person name="Oliveira C."/>
            <person name="Osipova E."/>
            <person name="Leigh N.D."/>
            <person name="Simon A."/>
            <person name="Yun M.H."/>
        </authorList>
    </citation>
    <scope>NUCLEOTIDE SEQUENCE</scope>
    <source>
        <strain evidence="2">20211129_DDA</strain>
        <tissue evidence="2">Liver</tissue>
    </source>
</reference>
<dbReference type="Proteomes" id="UP001066276">
    <property type="component" value="Chromosome 7"/>
</dbReference>
<feature type="compositionally biased region" description="Basic and acidic residues" evidence="1">
    <location>
        <begin position="47"/>
        <end position="61"/>
    </location>
</feature>
<feature type="compositionally biased region" description="Basic and acidic residues" evidence="1">
    <location>
        <begin position="78"/>
        <end position="93"/>
    </location>
</feature>
<feature type="region of interest" description="Disordered" evidence="1">
    <location>
        <begin position="1"/>
        <end position="93"/>
    </location>
</feature>
<dbReference type="AlphaFoldDB" id="A0AAV7PZX2"/>
<comment type="caution">
    <text evidence="2">The sequence shown here is derived from an EMBL/GenBank/DDBJ whole genome shotgun (WGS) entry which is preliminary data.</text>
</comment>
<evidence type="ECO:0000256" key="1">
    <source>
        <dbReference type="SAM" id="MobiDB-lite"/>
    </source>
</evidence>
<dbReference type="EMBL" id="JANPWB010000011">
    <property type="protein sequence ID" value="KAJ1132836.1"/>
    <property type="molecule type" value="Genomic_DNA"/>
</dbReference>
<gene>
    <name evidence="2" type="ORF">NDU88_011137</name>
</gene>
<protein>
    <submittedName>
        <fullName evidence="2">Uncharacterized protein</fullName>
    </submittedName>
</protein>
<proteinExistence type="predicted"/>
<name>A0AAV7PZX2_PLEWA</name>
<evidence type="ECO:0000313" key="3">
    <source>
        <dbReference type="Proteomes" id="UP001066276"/>
    </source>
</evidence>
<sequence length="93" mass="10398">MHRLPRDQKGRAPKPQCTGCPEIRRAEPRSHNAQAAPRSEGQSPEALMHRPPTDQKDRALKPDAQAAQRSEGQSPEALMHRLPRDQKGRAPKP</sequence>
<evidence type="ECO:0000313" key="2">
    <source>
        <dbReference type="EMBL" id="KAJ1132836.1"/>
    </source>
</evidence>
<organism evidence="2 3">
    <name type="scientific">Pleurodeles waltl</name>
    <name type="common">Iberian ribbed newt</name>
    <dbReference type="NCBI Taxonomy" id="8319"/>
    <lineage>
        <taxon>Eukaryota</taxon>
        <taxon>Metazoa</taxon>
        <taxon>Chordata</taxon>
        <taxon>Craniata</taxon>
        <taxon>Vertebrata</taxon>
        <taxon>Euteleostomi</taxon>
        <taxon>Amphibia</taxon>
        <taxon>Batrachia</taxon>
        <taxon>Caudata</taxon>
        <taxon>Salamandroidea</taxon>
        <taxon>Salamandridae</taxon>
        <taxon>Pleurodelinae</taxon>
        <taxon>Pleurodeles</taxon>
    </lineage>
</organism>
<accession>A0AAV7PZX2</accession>
<feature type="compositionally biased region" description="Basic and acidic residues" evidence="1">
    <location>
        <begin position="1"/>
        <end position="10"/>
    </location>
</feature>